<gene>
    <name evidence="2" type="ORF">CDAR_474891</name>
</gene>
<reference evidence="2 3" key="1">
    <citation type="submission" date="2021-06" db="EMBL/GenBank/DDBJ databases">
        <title>Caerostris darwini draft genome.</title>
        <authorList>
            <person name="Kono N."/>
            <person name="Arakawa K."/>
        </authorList>
    </citation>
    <scope>NUCLEOTIDE SEQUENCE [LARGE SCALE GENOMIC DNA]</scope>
</reference>
<comment type="caution">
    <text evidence="2">The sequence shown here is derived from an EMBL/GenBank/DDBJ whole genome shotgun (WGS) entry which is preliminary data.</text>
</comment>
<dbReference type="Proteomes" id="UP001054837">
    <property type="component" value="Unassembled WGS sequence"/>
</dbReference>
<dbReference type="AlphaFoldDB" id="A0AAV4MS66"/>
<feature type="compositionally biased region" description="Polar residues" evidence="1">
    <location>
        <begin position="113"/>
        <end position="124"/>
    </location>
</feature>
<keyword evidence="3" id="KW-1185">Reference proteome</keyword>
<proteinExistence type="predicted"/>
<evidence type="ECO:0000256" key="1">
    <source>
        <dbReference type="SAM" id="MobiDB-lite"/>
    </source>
</evidence>
<sequence length="124" mass="13998">MGDERPSFHLNPALTGGFIQRPRRAFRSMHSCGEAATDGLFPPILSLAERHLSSPSPWRLRVTSMPPRHHAHLHDIQWEFPRDFPLHAAGTEIMKAQSGLRKPVDPSLRVVTNPLQPTKSIRNK</sequence>
<protein>
    <submittedName>
        <fullName evidence="2">Uncharacterized protein</fullName>
    </submittedName>
</protein>
<feature type="region of interest" description="Disordered" evidence="1">
    <location>
        <begin position="97"/>
        <end position="124"/>
    </location>
</feature>
<dbReference type="EMBL" id="BPLQ01000810">
    <property type="protein sequence ID" value="GIX75208.1"/>
    <property type="molecule type" value="Genomic_DNA"/>
</dbReference>
<evidence type="ECO:0000313" key="3">
    <source>
        <dbReference type="Proteomes" id="UP001054837"/>
    </source>
</evidence>
<organism evidence="2 3">
    <name type="scientific">Caerostris darwini</name>
    <dbReference type="NCBI Taxonomy" id="1538125"/>
    <lineage>
        <taxon>Eukaryota</taxon>
        <taxon>Metazoa</taxon>
        <taxon>Ecdysozoa</taxon>
        <taxon>Arthropoda</taxon>
        <taxon>Chelicerata</taxon>
        <taxon>Arachnida</taxon>
        <taxon>Araneae</taxon>
        <taxon>Araneomorphae</taxon>
        <taxon>Entelegynae</taxon>
        <taxon>Araneoidea</taxon>
        <taxon>Araneidae</taxon>
        <taxon>Caerostris</taxon>
    </lineage>
</organism>
<accession>A0AAV4MS66</accession>
<name>A0AAV4MS66_9ARAC</name>
<evidence type="ECO:0000313" key="2">
    <source>
        <dbReference type="EMBL" id="GIX75208.1"/>
    </source>
</evidence>